<dbReference type="AlphaFoldDB" id="M3XLD7"/>
<feature type="compositionally biased region" description="Polar residues" evidence="1">
    <location>
        <begin position="109"/>
        <end position="143"/>
    </location>
</feature>
<dbReference type="HOGENOM" id="CLU_276037_0_0_1"/>
<feature type="compositionally biased region" description="Basic and acidic residues" evidence="1">
    <location>
        <begin position="1067"/>
        <end position="1076"/>
    </location>
</feature>
<feature type="compositionally biased region" description="Basic and acidic residues" evidence="1">
    <location>
        <begin position="261"/>
        <end position="278"/>
    </location>
</feature>
<dbReference type="Ensembl" id="ENSLACT00000025501.1">
    <property type="protein sequence ID" value="ENSLACP00000023543.1"/>
    <property type="gene ID" value="ENSLACG00000022398.1"/>
</dbReference>
<dbReference type="STRING" id="7897.ENSLACP00000023543"/>
<feature type="region of interest" description="Disordered" evidence="1">
    <location>
        <begin position="1062"/>
        <end position="1092"/>
    </location>
</feature>
<proteinExistence type="predicted"/>
<dbReference type="Proteomes" id="UP000008672">
    <property type="component" value="Unassembled WGS sequence"/>
</dbReference>
<accession>M3XLD7</accession>
<feature type="compositionally biased region" description="Polar residues" evidence="1">
    <location>
        <begin position="233"/>
        <end position="248"/>
    </location>
</feature>
<name>M3XLD7_LATCH</name>
<dbReference type="PANTHER" id="PTHR45924:SF3">
    <property type="entry name" value="PLECKSTRIN HOMOLOGY DOMAIN-CONTAINING FAMILY G MEMBER 2"/>
    <property type="match status" value="1"/>
</dbReference>
<dbReference type="GO" id="GO:0031267">
    <property type="term" value="F:small GTPase binding"/>
    <property type="evidence" value="ECO:0007669"/>
    <property type="project" value="TreeGrafter"/>
</dbReference>
<feature type="region of interest" description="Disordered" evidence="1">
    <location>
        <begin position="804"/>
        <end position="844"/>
    </location>
</feature>
<feature type="region of interest" description="Disordered" evidence="1">
    <location>
        <begin position="53"/>
        <end position="72"/>
    </location>
</feature>
<feature type="compositionally biased region" description="Polar residues" evidence="1">
    <location>
        <begin position="1110"/>
        <end position="1155"/>
    </location>
</feature>
<dbReference type="InParanoid" id="M3XLD7"/>
<feature type="compositionally biased region" description="Low complexity" evidence="1">
    <location>
        <begin position="940"/>
        <end position="958"/>
    </location>
</feature>
<sequence length="1155" mass="126211">MSDSIHSADSTGTLASSVIEVETAAETGDLCAIEEPLATTFSITEEILELLNQSGQKREKEEGPELEREEELNTVVELESHFETLYQDAFKAQSAVGNAVPLQDKAKENQSAPQNSFEESDVEVSSISTVKNSNLPTLQQNLRSTSDSSEEEYQSQENGPSPLHVLEELAQEEDGVLANQSDSSPLKEVDHDIPYASQGSASKDSEPEDHVPHSSCSNASKEILPCNRELDNPANQELLSANSPSQKVPSEPRIASGLSVDKPEKGPDGKRDSSLTKNDRLLIEKIKNYYETAEIDDDFCLQRRESISFIPRGVVKESIFRFNYILQQDSIKEEQRSRSQSSISEACTSVAASAPPLNPNSGQVNGLPCVEEDSEGKDYIENNDKSHLSESKEEEENEFKSCAEIRKAWKEKEMSSICMNSCNSLRRGAKYKKNSSCPQQTQFNEPLLILEESDFASSVDSVKDRPNLNSQKGVKTEDCVGEMHCPSSTQDLAKGSQKEPPQDSLSNGPCCTTSQIPEISLYEGDCCLIENSEKIINKVQMLARLYSEKVSRMKTQRRGWESRSQMKKKEFVQELPSVQEEKHHHSRTPGGSRSSVEPQVYGHIIIRESFPQNFIQENTFPISATKENSLECSKKALTCSPSEPKDEAKIILGVNIGAPTQEGEGLGSPGLTFNYIAQAELSPGTRTESLSLLNCATSDRISTDSNYEKKEPSIMKTNLEIMSPQSSKPISTVQLPASECASLPLTTPESPDEGPVTLCCSSNPTKLSPPLSCPGSSQVASTSTEADFRNQTNALSRTNLFASLNSSTEQPQEKKALAEESKEDSASLDNGSKPRKKCQSEETEKFQNTAPVVLVSLTEPVTSDLCQYITVESPSVSHSQGIACANSTISDFLSSCANPKIKATSLGPAGKAGNQANSSDVRMPSQLLLTELPISSTSISQLQSSPQNSLPSSSSSEKSYIEQRKTSSVFELRKGLQSPPPQVDGTHLSICNTKECSMIPVTSSPKLNMRLRSPSPFRKTVRAVSADLESPKVQRELPTFGSLQLPLSSDTKTCKISIQHTRARAQSLDRNERERPTSPSCSTPERVVSPVPQEGLDVQNHLAAYRDSRPNFQLPSPAQQNSITSLSNPQEHLPLNTNLGLRSLSPIRTSPSLSP</sequence>
<evidence type="ECO:0000256" key="1">
    <source>
        <dbReference type="SAM" id="MobiDB-lite"/>
    </source>
</evidence>
<evidence type="ECO:0000313" key="2">
    <source>
        <dbReference type="Ensembl" id="ENSLACP00000023543.1"/>
    </source>
</evidence>
<evidence type="ECO:0000313" key="3">
    <source>
        <dbReference type="Proteomes" id="UP000008672"/>
    </source>
</evidence>
<feature type="compositionally biased region" description="Basic and acidic residues" evidence="1">
    <location>
        <begin position="811"/>
        <end position="825"/>
    </location>
</feature>
<protein>
    <submittedName>
        <fullName evidence="2">Uncharacterized protein</fullName>
    </submittedName>
</protein>
<dbReference type="GO" id="GO:0030833">
    <property type="term" value="P:regulation of actin filament polymerization"/>
    <property type="evidence" value="ECO:0007669"/>
    <property type="project" value="TreeGrafter"/>
</dbReference>
<keyword evidence="3" id="KW-1185">Reference proteome</keyword>
<feature type="region of interest" description="Disordered" evidence="1">
    <location>
        <begin position="1109"/>
        <end position="1155"/>
    </location>
</feature>
<feature type="region of interest" description="Disordered" evidence="1">
    <location>
        <begin position="101"/>
        <end position="278"/>
    </location>
</feature>
<feature type="region of interest" description="Disordered" evidence="1">
    <location>
        <begin position="486"/>
        <end position="509"/>
    </location>
</feature>
<feature type="compositionally biased region" description="Basic and acidic residues" evidence="1">
    <location>
        <begin position="56"/>
        <end position="66"/>
    </location>
</feature>
<dbReference type="GO" id="GO:0005085">
    <property type="term" value="F:guanyl-nucleotide exchange factor activity"/>
    <property type="evidence" value="ECO:0007669"/>
    <property type="project" value="TreeGrafter"/>
</dbReference>
<reference evidence="2" key="2">
    <citation type="submission" date="2025-08" db="UniProtKB">
        <authorList>
            <consortium name="Ensembl"/>
        </authorList>
    </citation>
    <scope>IDENTIFICATION</scope>
</reference>
<feature type="region of interest" description="Disordered" evidence="1">
    <location>
        <begin position="574"/>
        <end position="596"/>
    </location>
</feature>
<dbReference type="EMBL" id="AFYH01009838">
    <property type="status" value="NOT_ANNOTATED_CDS"/>
    <property type="molecule type" value="Genomic_DNA"/>
</dbReference>
<feature type="compositionally biased region" description="Basic and acidic residues" evidence="1">
    <location>
        <begin position="203"/>
        <end position="212"/>
    </location>
</feature>
<dbReference type="eggNOG" id="ENOG502SU7T">
    <property type="taxonomic scope" value="Eukaryota"/>
</dbReference>
<reference evidence="2" key="3">
    <citation type="submission" date="2025-09" db="UniProtKB">
        <authorList>
            <consortium name="Ensembl"/>
        </authorList>
    </citation>
    <scope>IDENTIFICATION</scope>
</reference>
<reference evidence="3" key="1">
    <citation type="submission" date="2011-08" db="EMBL/GenBank/DDBJ databases">
        <title>The draft genome of Latimeria chalumnae.</title>
        <authorList>
            <person name="Di Palma F."/>
            <person name="Alfoldi J."/>
            <person name="Johnson J."/>
            <person name="Berlin A."/>
            <person name="Gnerre S."/>
            <person name="Jaffe D."/>
            <person name="MacCallum I."/>
            <person name="Young S."/>
            <person name="Walker B.J."/>
            <person name="Lander E."/>
            <person name="Lindblad-Toh K."/>
        </authorList>
    </citation>
    <scope>NUCLEOTIDE SEQUENCE [LARGE SCALE GENOMIC DNA]</scope>
    <source>
        <strain evidence="3">Wild caught</strain>
    </source>
</reference>
<dbReference type="GeneTree" id="ENSGT01010000229792"/>
<feature type="region of interest" description="Disordered" evidence="1">
    <location>
        <begin position="940"/>
        <end position="961"/>
    </location>
</feature>
<dbReference type="PANTHER" id="PTHR45924">
    <property type="entry name" value="FI17866P1"/>
    <property type="match status" value="1"/>
</dbReference>
<organism evidence="2 3">
    <name type="scientific">Latimeria chalumnae</name>
    <name type="common">Coelacanth</name>
    <dbReference type="NCBI Taxonomy" id="7897"/>
    <lineage>
        <taxon>Eukaryota</taxon>
        <taxon>Metazoa</taxon>
        <taxon>Chordata</taxon>
        <taxon>Craniata</taxon>
        <taxon>Vertebrata</taxon>
        <taxon>Euteleostomi</taxon>
        <taxon>Coelacanthiformes</taxon>
        <taxon>Coelacanthidae</taxon>
        <taxon>Latimeria</taxon>
    </lineage>
</organism>